<dbReference type="STRING" id="1385510.GCA_000425205_00678"/>
<reference evidence="7 8" key="1">
    <citation type="submission" date="2013-08" db="EMBL/GenBank/DDBJ databases">
        <authorList>
            <person name="Huang J."/>
            <person name="Wang G."/>
        </authorList>
    </citation>
    <scope>NUCLEOTIDE SEQUENCE [LARGE SCALE GENOMIC DNA]</scope>
    <source>
        <strain evidence="7 8">JSM 076056</strain>
    </source>
</reference>
<dbReference type="GO" id="GO:0022857">
    <property type="term" value="F:transmembrane transporter activity"/>
    <property type="evidence" value="ECO:0007669"/>
    <property type="project" value="InterPro"/>
</dbReference>
<dbReference type="CDD" id="cd06173">
    <property type="entry name" value="MFS_MefA_like"/>
    <property type="match status" value="1"/>
</dbReference>
<proteinExistence type="predicted"/>
<dbReference type="Gene3D" id="1.20.1250.20">
    <property type="entry name" value="MFS general substrate transporter like domains"/>
    <property type="match status" value="1"/>
</dbReference>
<dbReference type="GO" id="GO:0005886">
    <property type="term" value="C:plasma membrane"/>
    <property type="evidence" value="ECO:0007669"/>
    <property type="project" value="UniProtKB-SubCell"/>
</dbReference>
<feature type="transmembrane region" description="Helical" evidence="6">
    <location>
        <begin position="145"/>
        <end position="172"/>
    </location>
</feature>
<evidence type="ECO:0000256" key="5">
    <source>
        <dbReference type="ARBA" id="ARBA00023136"/>
    </source>
</evidence>
<accession>A0A0A5I8V5</accession>
<comment type="subcellular location">
    <subcellularLocation>
        <location evidence="1">Cell membrane</location>
        <topology evidence="1">Multi-pass membrane protein</topology>
    </subcellularLocation>
</comment>
<evidence type="ECO:0000256" key="6">
    <source>
        <dbReference type="SAM" id="Phobius"/>
    </source>
</evidence>
<evidence type="ECO:0000256" key="4">
    <source>
        <dbReference type="ARBA" id="ARBA00022989"/>
    </source>
</evidence>
<protein>
    <recommendedName>
        <fullName evidence="9">MFS transporter</fullName>
    </recommendedName>
</protein>
<feature type="transmembrane region" description="Helical" evidence="6">
    <location>
        <begin position="324"/>
        <end position="348"/>
    </location>
</feature>
<keyword evidence="8" id="KW-1185">Reference proteome</keyword>
<feature type="transmembrane region" description="Helical" evidence="6">
    <location>
        <begin position="264"/>
        <end position="287"/>
    </location>
</feature>
<dbReference type="EMBL" id="AVPE01000007">
    <property type="protein sequence ID" value="KGX92272.1"/>
    <property type="molecule type" value="Genomic_DNA"/>
</dbReference>
<keyword evidence="3 6" id="KW-0812">Transmembrane</keyword>
<feature type="transmembrane region" description="Helical" evidence="6">
    <location>
        <begin position="360"/>
        <end position="380"/>
    </location>
</feature>
<dbReference type="InterPro" id="IPR011701">
    <property type="entry name" value="MFS"/>
</dbReference>
<keyword evidence="2" id="KW-1003">Cell membrane</keyword>
<feature type="transmembrane region" description="Helical" evidence="6">
    <location>
        <begin position="45"/>
        <end position="69"/>
    </location>
</feature>
<dbReference type="PANTHER" id="PTHR23513:SF6">
    <property type="entry name" value="MAJOR FACILITATOR SUPERFAMILY ASSOCIATED DOMAIN-CONTAINING PROTEIN"/>
    <property type="match status" value="1"/>
</dbReference>
<dbReference type="AlphaFoldDB" id="A0A0A5I8V5"/>
<organism evidence="7 8">
    <name type="scientific">Pontibacillus halophilus JSM 076056 = DSM 19796</name>
    <dbReference type="NCBI Taxonomy" id="1385510"/>
    <lineage>
        <taxon>Bacteria</taxon>
        <taxon>Bacillati</taxon>
        <taxon>Bacillota</taxon>
        <taxon>Bacilli</taxon>
        <taxon>Bacillales</taxon>
        <taxon>Bacillaceae</taxon>
        <taxon>Pontibacillus</taxon>
    </lineage>
</organism>
<comment type="caution">
    <text evidence="7">The sequence shown here is derived from an EMBL/GenBank/DDBJ whole genome shotgun (WGS) entry which is preliminary data.</text>
</comment>
<dbReference type="Pfam" id="PF07690">
    <property type="entry name" value="MFS_1"/>
    <property type="match status" value="1"/>
</dbReference>
<feature type="transmembrane region" description="Helical" evidence="6">
    <location>
        <begin position="106"/>
        <end position="125"/>
    </location>
</feature>
<dbReference type="SUPFAM" id="SSF103473">
    <property type="entry name" value="MFS general substrate transporter"/>
    <property type="match status" value="1"/>
</dbReference>
<feature type="transmembrane region" description="Helical" evidence="6">
    <location>
        <begin position="81"/>
        <end position="100"/>
    </location>
</feature>
<evidence type="ECO:0000256" key="1">
    <source>
        <dbReference type="ARBA" id="ARBA00004651"/>
    </source>
</evidence>
<evidence type="ECO:0000313" key="7">
    <source>
        <dbReference type="EMBL" id="KGX92272.1"/>
    </source>
</evidence>
<evidence type="ECO:0008006" key="9">
    <source>
        <dbReference type="Google" id="ProtNLM"/>
    </source>
</evidence>
<evidence type="ECO:0000313" key="8">
    <source>
        <dbReference type="Proteomes" id="UP000030528"/>
    </source>
</evidence>
<sequence length="415" mass="45692">MGEVNRTILGRNMSVIVTNQFLTALADSIYDVAIFWYVYDQTQSALYASILTTISMLTQILIGPFMGVVADRNHPKWTMQLGFVLMIAVGITMTIAYVTFLDYFVILLYIGVVIHEIGMTTILPAKSKLLPRIVSMDRIVQVNGYISSTSQIAVVLGKSISGFLISLVGFVGVMLSHSAIYLLACLLLQVLFLSSTTKREDAIQMAATEEVKRKFAFFNELKEALKIMRSHRTLFKLIMIGMVINLASVIGPLFIVVVREQYNGGAIVFGWFNAVGAIGGILVGLFAKRLLNWFKPVHTFTGSMIAGGVSISLVGMLTNVYMGMALYFSLSFCLTIFNVAFSSLLITLVEDEYRGRIQNLTMSIAAIFIPIIAIIGGYVADLTSAGLVYIVAGIWVVLGGCYVFFDRDVRTIEEI</sequence>
<gene>
    <name evidence="7" type="ORF">N781_17490</name>
</gene>
<evidence type="ECO:0000256" key="3">
    <source>
        <dbReference type="ARBA" id="ARBA00022692"/>
    </source>
</evidence>
<dbReference type="InterPro" id="IPR036259">
    <property type="entry name" value="MFS_trans_sf"/>
</dbReference>
<keyword evidence="5 6" id="KW-0472">Membrane</keyword>
<dbReference type="eggNOG" id="COG2814">
    <property type="taxonomic scope" value="Bacteria"/>
</dbReference>
<dbReference type="RefSeq" id="WP_036769765.1">
    <property type="nucleotide sequence ID" value="NZ_AULI01000002.1"/>
</dbReference>
<feature type="transmembrane region" description="Helical" evidence="6">
    <location>
        <begin position="21"/>
        <end position="39"/>
    </location>
</feature>
<keyword evidence="4 6" id="KW-1133">Transmembrane helix</keyword>
<feature type="transmembrane region" description="Helical" evidence="6">
    <location>
        <begin position="234"/>
        <end position="258"/>
    </location>
</feature>
<feature type="transmembrane region" description="Helical" evidence="6">
    <location>
        <begin position="386"/>
        <end position="405"/>
    </location>
</feature>
<name>A0A0A5I8V5_9BACI</name>
<dbReference type="PANTHER" id="PTHR23513">
    <property type="entry name" value="INTEGRAL MEMBRANE EFFLUX PROTEIN-RELATED"/>
    <property type="match status" value="1"/>
</dbReference>
<evidence type="ECO:0000256" key="2">
    <source>
        <dbReference type="ARBA" id="ARBA00022475"/>
    </source>
</evidence>
<feature type="transmembrane region" description="Helical" evidence="6">
    <location>
        <begin position="299"/>
        <end position="318"/>
    </location>
</feature>
<feature type="transmembrane region" description="Helical" evidence="6">
    <location>
        <begin position="178"/>
        <end position="195"/>
    </location>
</feature>
<dbReference type="OrthoDB" id="2961659at2"/>
<dbReference type="Proteomes" id="UP000030528">
    <property type="component" value="Unassembled WGS sequence"/>
</dbReference>